<organism evidence="1">
    <name type="scientific">Amphimedon queenslandica</name>
    <name type="common">Sponge</name>
    <dbReference type="NCBI Taxonomy" id="400682"/>
    <lineage>
        <taxon>Eukaryota</taxon>
        <taxon>Metazoa</taxon>
        <taxon>Porifera</taxon>
        <taxon>Demospongiae</taxon>
        <taxon>Heteroscleromorpha</taxon>
        <taxon>Haplosclerida</taxon>
        <taxon>Niphatidae</taxon>
        <taxon>Amphimedon</taxon>
    </lineage>
</organism>
<dbReference type="EnsemblMetazoa" id="Aqu2.1.25622_001">
    <property type="protein sequence ID" value="Aqu2.1.25622_001"/>
    <property type="gene ID" value="Aqu2.1.25622"/>
</dbReference>
<name>A0A1X7UCY5_AMPQE</name>
<dbReference type="OMA" id="FAYVHID"/>
<dbReference type="InParanoid" id="A0A1X7UCY5"/>
<evidence type="ECO:0008006" key="2">
    <source>
        <dbReference type="Google" id="ProtNLM"/>
    </source>
</evidence>
<reference evidence="1" key="1">
    <citation type="submission" date="2017-05" db="UniProtKB">
        <authorList>
            <consortium name="EnsemblMetazoa"/>
        </authorList>
    </citation>
    <scope>IDENTIFICATION</scope>
</reference>
<evidence type="ECO:0000313" key="1">
    <source>
        <dbReference type="EnsemblMetazoa" id="Aqu2.1.25622_001"/>
    </source>
</evidence>
<protein>
    <recommendedName>
        <fullName evidence="2">Reverse transcriptase domain-containing protein</fullName>
    </recommendedName>
</protein>
<dbReference type="Gene3D" id="3.30.70.270">
    <property type="match status" value="1"/>
</dbReference>
<proteinExistence type="predicted"/>
<dbReference type="AlphaFoldDB" id="A0A1X7UCY5"/>
<sequence>MPFDLRHAAQKYQSFMDMVLHGLEFAYVHIDDVLVASSDEVKHKNQLTHIFDRFKNLGVFINPDKFVENGIQPLESKVSAVTDFPLPHSQRKL</sequence>
<dbReference type="InterPro" id="IPR043502">
    <property type="entry name" value="DNA/RNA_pol_sf"/>
</dbReference>
<dbReference type="InterPro" id="IPR043128">
    <property type="entry name" value="Rev_trsase/Diguanyl_cyclase"/>
</dbReference>
<dbReference type="SUPFAM" id="SSF56672">
    <property type="entry name" value="DNA/RNA polymerases"/>
    <property type="match status" value="1"/>
</dbReference>
<accession>A0A1X7UCY5</accession>